<organism evidence="3">
    <name type="scientific">Hymenolepis diminuta</name>
    <name type="common">Rat tapeworm</name>
    <dbReference type="NCBI Taxonomy" id="6216"/>
    <lineage>
        <taxon>Eukaryota</taxon>
        <taxon>Metazoa</taxon>
        <taxon>Spiralia</taxon>
        <taxon>Lophotrochozoa</taxon>
        <taxon>Platyhelminthes</taxon>
        <taxon>Cestoda</taxon>
        <taxon>Eucestoda</taxon>
        <taxon>Cyclophyllidea</taxon>
        <taxon>Hymenolepididae</taxon>
        <taxon>Hymenolepis</taxon>
    </lineage>
</organism>
<protein>
    <submittedName>
        <fullName evidence="1 3">Uncharacterized protein</fullName>
    </submittedName>
</protein>
<dbReference type="Proteomes" id="UP000274504">
    <property type="component" value="Unassembled WGS sequence"/>
</dbReference>
<reference evidence="1 2" key="2">
    <citation type="submission" date="2018-11" db="EMBL/GenBank/DDBJ databases">
        <authorList>
            <consortium name="Pathogen Informatics"/>
        </authorList>
    </citation>
    <scope>NUCLEOTIDE SEQUENCE [LARGE SCALE GENOMIC DNA]</scope>
</reference>
<evidence type="ECO:0000313" key="2">
    <source>
        <dbReference type="Proteomes" id="UP000274504"/>
    </source>
</evidence>
<dbReference type="EMBL" id="UYSG01002469">
    <property type="protein sequence ID" value="VDL57518.1"/>
    <property type="molecule type" value="Genomic_DNA"/>
</dbReference>
<evidence type="ECO:0000313" key="1">
    <source>
        <dbReference type="EMBL" id="VDL57518.1"/>
    </source>
</evidence>
<evidence type="ECO:0000313" key="3">
    <source>
        <dbReference type="WBParaSite" id="HDID_0000520101-mRNA-1"/>
    </source>
</evidence>
<proteinExistence type="predicted"/>
<gene>
    <name evidence="1" type="ORF">HDID_LOCUS5200</name>
</gene>
<name>A0A0R3SJT6_HYMDI</name>
<sequence>MPRLLKVVTSFACKVGKELLNENNADELGATRKRKERRQRSAESLRTSEFVRGVDGMIDKNHGKSMHNILPKILKCLKEE</sequence>
<reference evidence="3" key="1">
    <citation type="submission" date="2017-02" db="UniProtKB">
        <authorList>
            <consortium name="WormBaseParasite"/>
        </authorList>
    </citation>
    <scope>IDENTIFICATION</scope>
</reference>
<accession>A0A0R3SJT6</accession>
<dbReference type="WBParaSite" id="HDID_0000520101-mRNA-1">
    <property type="protein sequence ID" value="HDID_0000520101-mRNA-1"/>
    <property type="gene ID" value="HDID_0000520101"/>
</dbReference>
<dbReference type="AlphaFoldDB" id="A0A0R3SJT6"/>